<dbReference type="GO" id="GO:0005886">
    <property type="term" value="C:plasma membrane"/>
    <property type="evidence" value="ECO:0007669"/>
    <property type="project" value="UniProtKB-SubCell"/>
</dbReference>
<evidence type="ECO:0000256" key="7">
    <source>
        <dbReference type="SAM" id="Phobius"/>
    </source>
</evidence>
<reference evidence="9 10" key="1">
    <citation type="submission" date="2019-12" db="EMBL/GenBank/DDBJ databases">
        <title>Complete genome sequence of Mycolicibacterium xenopi str. JCM15661T.</title>
        <authorList>
            <person name="Yoshida M."/>
            <person name="Fukano H."/>
            <person name="Asakura T."/>
            <person name="Hoshino Y."/>
        </authorList>
    </citation>
    <scope>NUCLEOTIDE SEQUENCE [LARGE SCALE GENOMIC DNA]</scope>
    <source>
        <strain evidence="9 10">JCM 15661T</strain>
    </source>
</reference>
<evidence type="ECO:0000256" key="2">
    <source>
        <dbReference type="ARBA" id="ARBA00022475"/>
    </source>
</evidence>
<evidence type="ECO:0000256" key="1">
    <source>
        <dbReference type="ARBA" id="ARBA00004651"/>
    </source>
</evidence>
<evidence type="ECO:0000256" key="5">
    <source>
        <dbReference type="ARBA" id="ARBA00023136"/>
    </source>
</evidence>
<accession>A0AAD1GY76</accession>
<feature type="transmembrane region" description="Helical" evidence="7">
    <location>
        <begin position="173"/>
        <end position="191"/>
    </location>
</feature>
<keyword evidence="2" id="KW-1003">Cell membrane</keyword>
<gene>
    <name evidence="9" type="ORF">MYXE_13720</name>
</gene>
<organism evidence="9 10">
    <name type="scientific">Mycobacterium xenopi</name>
    <dbReference type="NCBI Taxonomy" id="1789"/>
    <lineage>
        <taxon>Bacteria</taxon>
        <taxon>Bacillati</taxon>
        <taxon>Actinomycetota</taxon>
        <taxon>Actinomycetes</taxon>
        <taxon>Mycobacteriales</taxon>
        <taxon>Mycobacteriaceae</taxon>
        <taxon>Mycobacterium</taxon>
    </lineage>
</organism>
<evidence type="ECO:0000256" key="3">
    <source>
        <dbReference type="ARBA" id="ARBA00022692"/>
    </source>
</evidence>
<evidence type="ECO:0000313" key="9">
    <source>
        <dbReference type="EMBL" id="BBU21583.1"/>
    </source>
</evidence>
<evidence type="ECO:0000313" key="10">
    <source>
        <dbReference type="Proteomes" id="UP000464624"/>
    </source>
</evidence>
<feature type="region of interest" description="Disordered" evidence="6">
    <location>
        <begin position="1"/>
        <end position="46"/>
    </location>
</feature>
<feature type="transmembrane region" description="Helical" evidence="7">
    <location>
        <begin position="65"/>
        <end position="87"/>
    </location>
</feature>
<keyword evidence="5 7" id="KW-0472">Membrane</keyword>
<evidence type="ECO:0000256" key="4">
    <source>
        <dbReference type="ARBA" id="ARBA00022989"/>
    </source>
</evidence>
<dbReference type="EMBL" id="AP022314">
    <property type="protein sequence ID" value="BBU21583.1"/>
    <property type="molecule type" value="Genomic_DNA"/>
</dbReference>
<proteinExistence type="predicted"/>
<sequence>MTDQPAPPPGGPDPQHPAPGGYPPSPPGGGYPPPPPPSGGFVPPPPGPVIRGLPPHAYTSWGTRVLASIVDFVPYAIIIAIGWLVLVGTEQTACIADISRYAVDQVCASSYSAVGMTTFWLAVLVGLAYLIWNYGYRQGMTGSSIGKTVMKFKVVSENTGQPVGFGVSIARQLAHFIDAIICYIGYLLPLWDAKRQTIADKIMSTVCLPSEPRADTMPPPTP</sequence>
<dbReference type="RefSeq" id="WP_332102223.1">
    <property type="nucleotide sequence ID" value="NZ_AP022314.1"/>
</dbReference>
<comment type="subcellular location">
    <subcellularLocation>
        <location evidence="1">Cell membrane</location>
        <topology evidence="1">Multi-pass membrane protein</topology>
    </subcellularLocation>
</comment>
<dbReference type="KEGG" id="mxe:MYXE_13720"/>
<dbReference type="InterPro" id="IPR051791">
    <property type="entry name" value="Pra-immunoreactive"/>
</dbReference>
<dbReference type="InterPro" id="IPR010432">
    <property type="entry name" value="RDD"/>
</dbReference>
<name>A0AAD1GY76_MYCXE</name>
<keyword evidence="3 7" id="KW-0812">Transmembrane</keyword>
<protein>
    <recommendedName>
        <fullName evidence="8">RDD domain-containing protein</fullName>
    </recommendedName>
</protein>
<feature type="transmembrane region" description="Helical" evidence="7">
    <location>
        <begin position="108"/>
        <end position="132"/>
    </location>
</feature>
<dbReference type="AlphaFoldDB" id="A0AAD1GY76"/>
<dbReference type="PANTHER" id="PTHR36115:SF6">
    <property type="entry name" value="PROLINE-RICH ANTIGEN HOMOLOG"/>
    <property type="match status" value="1"/>
</dbReference>
<keyword evidence="4 7" id="KW-1133">Transmembrane helix</keyword>
<dbReference type="PANTHER" id="PTHR36115">
    <property type="entry name" value="PROLINE-RICH ANTIGEN HOMOLOG-RELATED"/>
    <property type="match status" value="1"/>
</dbReference>
<evidence type="ECO:0000259" key="8">
    <source>
        <dbReference type="Pfam" id="PF06271"/>
    </source>
</evidence>
<dbReference type="Proteomes" id="UP000464624">
    <property type="component" value="Chromosome"/>
</dbReference>
<dbReference type="Pfam" id="PF06271">
    <property type="entry name" value="RDD"/>
    <property type="match status" value="1"/>
</dbReference>
<evidence type="ECO:0000256" key="6">
    <source>
        <dbReference type="SAM" id="MobiDB-lite"/>
    </source>
</evidence>
<feature type="domain" description="RDD" evidence="8">
    <location>
        <begin position="58"/>
        <end position="203"/>
    </location>
</feature>